<evidence type="ECO:0000313" key="1">
    <source>
        <dbReference type="EMBL" id="KAG1769554.1"/>
    </source>
</evidence>
<proteinExistence type="predicted"/>
<comment type="caution">
    <text evidence="1">The sequence shown here is derived from an EMBL/GenBank/DDBJ whole genome shotgun (WGS) entry which is preliminary data.</text>
</comment>
<name>A0A9P7CXM7_9AGAM</name>
<gene>
    <name evidence="1" type="ORF">EV702DRAFT_1141204</name>
</gene>
<dbReference type="Gene3D" id="3.30.70.330">
    <property type="match status" value="1"/>
</dbReference>
<organism evidence="1 2">
    <name type="scientific">Suillus placidus</name>
    <dbReference type="NCBI Taxonomy" id="48579"/>
    <lineage>
        <taxon>Eukaryota</taxon>
        <taxon>Fungi</taxon>
        <taxon>Dikarya</taxon>
        <taxon>Basidiomycota</taxon>
        <taxon>Agaricomycotina</taxon>
        <taxon>Agaricomycetes</taxon>
        <taxon>Agaricomycetidae</taxon>
        <taxon>Boletales</taxon>
        <taxon>Suillineae</taxon>
        <taxon>Suillaceae</taxon>
        <taxon>Suillus</taxon>
    </lineage>
</organism>
<accession>A0A9P7CXM7</accession>
<keyword evidence="2" id="KW-1185">Reference proteome</keyword>
<dbReference type="AlphaFoldDB" id="A0A9P7CXM7"/>
<feature type="non-terminal residue" evidence="1">
    <location>
        <position position="187"/>
    </location>
</feature>
<dbReference type="InterPro" id="IPR012677">
    <property type="entry name" value="Nucleotide-bd_a/b_plait_sf"/>
</dbReference>
<dbReference type="EMBL" id="JABBWD010000071">
    <property type="protein sequence ID" value="KAG1769554.1"/>
    <property type="molecule type" value="Genomic_DNA"/>
</dbReference>
<reference evidence="1" key="1">
    <citation type="journal article" date="2020" name="New Phytol.">
        <title>Comparative genomics reveals dynamic genome evolution in host specialist ectomycorrhizal fungi.</title>
        <authorList>
            <person name="Lofgren L.A."/>
            <person name="Nguyen N.H."/>
            <person name="Vilgalys R."/>
            <person name="Ruytinx J."/>
            <person name="Liao H.L."/>
            <person name="Branco S."/>
            <person name="Kuo A."/>
            <person name="LaButti K."/>
            <person name="Lipzen A."/>
            <person name="Andreopoulos W."/>
            <person name="Pangilinan J."/>
            <person name="Riley R."/>
            <person name="Hundley H."/>
            <person name="Na H."/>
            <person name="Barry K."/>
            <person name="Grigoriev I.V."/>
            <person name="Stajich J.E."/>
            <person name="Kennedy P.G."/>
        </authorList>
    </citation>
    <scope>NUCLEOTIDE SEQUENCE</scope>
    <source>
        <strain evidence="1">DOB743</strain>
    </source>
</reference>
<protein>
    <submittedName>
        <fullName evidence="1">Uncharacterized protein</fullName>
    </submittedName>
</protein>
<sequence>MLNEQGLCILRMDVSVAIQSLSCMELGEHLSSCTECLCWLETWYTSHDSKLPLQLISRDSSTHHACWRSNNADARILLMLNIVTPNGLTDDDGYSDLSEDMGISKTCAFLGQEDTSKWALREHGQQTTIEAQHADEAAGVGRVYVKYVDVEGAQTGLKVLAGRSMAGCSIFATVLDADSQTTPSLNL</sequence>
<evidence type="ECO:0000313" key="2">
    <source>
        <dbReference type="Proteomes" id="UP000714275"/>
    </source>
</evidence>
<dbReference type="OrthoDB" id="10266058at2759"/>
<dbReference type="Proteomes" id="UP000714275">
    <property type="component" value="Unassembled WGS sequence"/>
</dbReference>